<dbReference type="EMBL" id="CP000270">
    <property type="protein sequence ID" value="ABE31673.1"/>
    <property type="molecule type" value="Genomic_DNA"/>
</dbReference>
<sequence>MACRRSRIGREIRRSLARTDPRPIYEGYEGVEIMAIRSRPSWDMSRSEIDRRAKEVKVDNYFAKQRADSARADAASRETDRAILRATARNLTVDQVMELSAAIRRGENPDLVSILSARADSATVKDGLRMVKSLDQADRPHFTFELQPGQTKRGTWMRPFCGDMYEQLRICKTPPTPQQAATYEAAWRATQAEIASGVITSLPEIG</sequence>
<protein>
    <submittedName>
        <fullName evidence="1">Uncharacterized protein</fullName>
    </submittedName>
</protein>
<accession>Q13W66</accession>
<name>Q13W66_PARXL</name>
<dbReference type="AlphaFoldDB" id="Q13W66"/>
<evidence type="ECO:0000313" key="2">
    <source>
        <dbReference type="Proteomes" id="UP000001817"/>
    </source>
</evidence>
<organism evidence="1 2">
    <name type="scientific">Paraburkholderia xenovorans (strain LB400)</name>
    <dbReference type="NCBI Taxonomy" id="266265"/>
    <lineage>
        <taxon>Bacteria</taxon>
        <taxon>Pseudomonadati</taxon>
        <taxon>Pseudomonadota</taxon>
        <taxon>Betaproteobacteria</taxon>
        <taxon>Burkholderiales</taxon>
        <taxon>Burkholderiaceae</taxon>
        <taxon>Paraburkholderia</taxon>
    </lineage>
</organism>
<reference evidence="1 2" key="1">
    <citation type="journal article" date="2006" name="Proc. Natl. Acad. Sci. U.S.A.">
        <title>Burkholderia xenovorans LB400 harbors a multi-replicon, 9.73-Mbp genome shaped for versatility.</title>
        <authorList>
            <person name="Chain P.S."/>
            <person name="Denef V.J."/>
            <person name="Konstantinidis K.T."/>
            <person name="Vergez L.M."/>
            <person name="Agullo L."/>
            <person name="Reyes V.L."/>
            <person name="Hauser L."/>
            <person name="Cordova M."/>
            <person name="Gomez L."/>
            <person name="Gonzalez M."/>
            <person name="Land M."/>
            <person name="Lao V."/>
            <person name="Larimer F."/>
            <person name="LiPuma J.J."/>
            <person name="Mahenthiralingam E."/>
            <person name="Malfatti S.A."/>
            <person name="Marx C.J."/>
            <person name="Parnell J.J."/>
            <person name="Ramette A."/>
            <person name="Richardson P."/>
            <person name="Seeger M."/>
            <person name="Smith D."/>
            <person name="Spilker T."/>
            <person name="Sul W.J."/>
            <person name="Tsoi T.V."/>
            <person name="Ulrich L.E."/>
            <person name="Zhulin I.B."/>
            <person name="Tiedje J.M."/>
        </authorList>
    </citation>
    <scope>NUCLEOTIDE SEQUENCE [LARGE SCALE GENOMIC DNA]</scope>
    <source>
        <strain evidence="1 2">LB400</strain>
    </source>
</reference>
<dbReference type="KEGG" id="bxe:Bxe_A1280"/>
<dbReference type="STRING" id="266265.Bxe_A1280"/>
<evidence type="ECO:0000313" key="1">
    <source>
        <dbReference type="EMBL" id="ABE31673.1"/>
    </source>
</evidence>
<proteinExistence type="predicted"/>
<gene>
    <name evidence="1" type="ORF">Bxe_A1280</name>
</gene>
<keyword evidence="2" id="KW-1185">Reference proteome</keyword>
<dbReference type="Proteomes" id="UP000001817">
    <property type="component" value="Chromosome 1"/>
</dbReference>